<dbReference type="SUPFAM" id="SSF53474">
    <property type="entry name" value="alpha/beta-Hydrolases"/>
    <property type="match status" value="1"/>
</dbReference>
<evidence type="ECO:0000313" key="2">
    <source>
        <dbReference type="EMBL" id="KAJ5201684.1"/>
    </source>
</evidence>
<dbReference type="AlphaFoldDB" id="A0A9W9MI34"/>
<proteinExistence type="predicted"/>
<gene>
    <name evidence="2" type="ORF">N7498_006347</name>
</gene>
<sequence length="339" mass="37159">MSPTSSANTWLLQLFGISTASNNNPANALAALTAEPVQSPFRTDTDSSDTLTLPDGRILGYAQYGSLNGGPIFLVHGLPGSRLEGAGFHALGLELGARVISADRPGIGWSSPHPNRTLLDHAKDLERLAEHLGLDHYSVLGISGGGPSALACARAMPSNKLRCVSLVCAMGPPDIGMSGADLMHKLGFPYGFRYAPLTVARWFWQNDILGRLDLTDEKRLEIMLRQPVGHEKDIAFMKSAWPPLSLRSSRESFSQGFEGVWQDGKLMCMDFGFRVEDIRHDLPVNLWYGKLDSFVPPNHGVQIAARLGENAHLRLVDETHASIVINQIREIFEDLIRRT</sequence>
<dbReference type="Pfam" id="PF00561">
    <property type="entry name" value="Abhydrolase_1"/>
    <property type="match status" value="1"/>
</dbReference>
<name>A0A9W9MI34_9EURO</name>
<dbReference type="OrthoDB" id="294702at2759"/>
<dbReference type="GO" id="GO:0072330">
    <property type="term" value="P:monocarboxylic acid biosynthetic process"/>
    <property type="evidence" value="ECO:0007669"/>
    <property type="project" value="UniProtKB-ARBA"/>
</dbReference>
<accession>A0A9W9MI34</accession>
<protein>
    <recommendedName>
        <fullName evidence="1">AB hydrolase-1 domain-containing protein</fullName>
    </recommendedName>
</protein>
<dbReference type="Proteomes" id="UP001150904">
    <property type="component" value="Unassembled WGS sequence"/>
</dbReference>
<reference evidence="2" key="2">
    <citation type="journal article" date="2023" name="IMA Fungus">
        <title>Comparative genomic study of the Penicillium genus elucidates a diverse pangenome and 15 lateral gene transfer events.</title>
        <authorList>
            <person name="Petersen C."/>
            <person name="Sorensen T."/>
            <person name="Nielsen M.R."/>
            <person name="Sondergaard T.E."/>
            <person name="Sorensen J.L."/>
            <person name="Fitzpatrick D.A."/>
            <person name="Frisvad J.C."/>
            <person name="Nielsen K.L."/>
        </authorList>
    </citation>
    <scope>NUCLEOTIDE SEQUENCE</scope>
    <source>
        <strain evidence="2">IBT 15544</strain>
    </source>
</reference>
<dbReference type="Gene3D" id="3.40.50.1820">
    <property type="entry name" value="alpha/beta hydrolase"/>
    <property type="match status" value="1"/>
</dbReference>
<dbReference type="GeneID" id="83180710"/>
<dbReference type="PANTHER" id="PTHR45763:SF46">
    <property type="entry name" value="AB HYDROLASE-1 DOMAIN-CONTAINING PROTEIN"/>
    <property type="match status" value="1"/>
</dbReference>
<feature type="domain" description="AB hydrolase-1" evidence="1">
    <location>
        <begin position="71"/>
        <end position="322"/>
    </location>
</feature>
<dbReference type="PANTHER" id="PTHR45763">
    <property type="entry name" value="HYDROLASE, ALPHA/BETA FOLD FAMILY PROTEIN, EXPRESSED-RELATED"/>
    <property type="match status" value="1"/>
</dbReference>
<evidence type="ECO:0000259" key="1">
    <source>
        <dbReference type="Pfam" id="PF00561"/>
    </source>
</evidence>
<reference evidence="2" key="1">
    <citation type="submission" date="2022-12" db="EMBL/GenBank/DDBJ databases">
        <authorList>
            <person name="Petersen C."/>
        </authorList>
    </citation>
    <scope>NUCLEOTIDE SEQUENCE</scope>
    <source>
        <strain evidence="2">IBT 15544</strain>
    </source>
</reference>
<dbReference type="RefSeq" id="XP_058307600.1">
    <property type="nucleotide sequence ID" value="XM_058453409.1"/>
</dbReference>
<dbReference type="InterPro" id="IPR000073">
    <property type="entry name" value="AB_hydrolase_1"/>
</dbReference>
<dbReference type="InterPro" id="IPR029058">
    <property type="entry name" value="AB_hydrolase_fold"/>
</dbReference>
<dbReference type="GO" id="GO:0017000">
    <property type="term" value="P:antibiotic biosynthetic process"/>
    <property type="evidence" value="ECO:0007669"/>
    <property type="project" value="UniProtKB-ARBA"/>
</dbReference>
<organism evidence="2 3">
    <name type="scientific">Penicillium cinerascens</name>
    <dbReference type="NCBI Taxonomy" id="70096"/>
    <lineage>
        <taxon>Eukaryota</taxon>
        <taxon>Fungi</taxon>
        <taxon>Dikarya</taxon>
        <taxon>Ascomycota</taxon>
        <taxon>Pezizomycotina</taxon>
        <taxon>Eurotiomycetes</taxon>
        <taxon>Eurotiomycetidae</taxon>
        <taxon>Eurotiales</taxon>
        <taxon>Aspergillaceae</taxon>
        <taxon>Penicillium</taxon>
    </lineage>
</organism>
<evidence type="ECO:0000313" key="3">
    <source>
        <dbReference type="Proteomes" id="UP001150904"/>
    </source>
</evidence>
<dbReference type="EMBL" id="JAPQKR010000013">
    <property type="protein sequence ID" value="KAJ5201684.1"/>
    <property type="molecule type" value="Genomic_DNA"/>
</dbReference>
<comment type="caution">
    <text evidence="2">The sequence shown here is derived from an EMBL/GenBank/DDBJ whole genome shotgun (WGS) entry which is preliminary data.</text>
</comment>
<keyword evidence="3" id="KW-1185">Reference proteome</keyword>